<dbReference type="AlphaFoldDB" id="D6WCD6"/>
<protein>
    <submittedName>
        <fullName evidence="2">Uncharacterized protein</fullName>
    </submittedName>
</protein>
<dbReference type="STRING" id="7070.D6WCD6"/>
<feature type="compositionally biased region" description="Pro residues" evidence="1">
    <location>
        <begin position="51"/>
        <end position="81"/>
    </location>
</feature>
<accession>D6WCD6</accession>
<dbReference type="EMBL" id="KQ971311">
    <property type="protein sequence ID" value="EEZ98891.1"/>
    <property type="molecule type" value="Genomic_DNA"/>
</dbReference>
<dbReference type="HOGENOM" id="CLU_2576950_0_0_1"/>
<sequence length="81" mass="9289">MPMSHKIEKDLTCLNEEKQYFQMRLISLEKRLEENGSGDEDAFEDAEQPKNEPPSYPPPAYPNFPPPPPFSIPPTIPECDE</sequence>
<evidence type="ECO:0000256" key="1">
    <source>
        <dbReference type="SAM" id="MobiDB-lite"/>
    </source>
</evidence>
<dbReference type="Proteomes" id="UP000007266">
    <property type="component" value="Linkage group 2"/>
</dbReference>
<feature type="compositionally biased region" description="Acidic residues" evidence="1">
    <location>
        <begin position="36"/>
        <end position="46"/>
    </location>
</feature>
<keyword evidence="3" id="KW-1185">Reference proteome</keyword>
<reference evidence="2 3" key="1">
    <citation type="journal article" date="2008" name="Nature">
        <title>The genome of the model beetle and pest Tribolium castaneum.</title>
        <authorList>
            <consortium name="Tribolium Genome Sequencing Consortium"/>
            <person name="Richards S."/>
            <person name="Gibbs R.A."/>
            <person name="Weinstock G.M."/>
            <person name="Brown S.J."/>
            <person name="Denell R."/>
            <person name="Beeman R.W."/>
            <person name="Gibbs R."/>
            <person name="Beeman R.W."/>
            <person name="Brown S.J."/>
            <person name="Bucher G."/>
            <person name="Friedrich M."/>
            <person name="Grimmelikhuijzen C.J."/>
            <person name="Klingler M."/>
            <person name="Lorenzen M."/>
            <person name="Richards S."/>
            <person name="Roth S."/>
            <person name="Schroder R."/>
            <person name="Tautz D."/>
            <person name="Zdobnov E.M."/>
            <person name="Muzny D."/>
            <person name="Gibbs R.A."/>
            <person name="Weinstock G.M."/>
            <person name="Attaway T."/>
            <person name="Bell S."/>
            <person name="Buhay C.J."/>
            <person name="Chandrabose M.N."/>
            <person name="Chavez D."/>
            <person name="Clerk-Blankenburg K.P."/>
            <person name="Cree A."/>
            <person name="Dao M."/>
            <person name="Davis C."/>
            <person name="Chacko J."/>
            <person name="Dinh H."/>
            <person name="Dugan-Rocha S."/>
            <person name="Fowler G."/>
            <person name="Garner T.T."/>
            <person name="Garnes J."/>
            <person name="Gnirke A."/>
            <person name="Hawes A."/>
            <person name="Hernandez J."/>
            <person name="Hines S."/>
            <person name="Holder M."/>
            <person name="Hume J."/>
            <person name="Jhangiani S.N."/>
            <person name="Joshi V."/>
            <person name="Khan Z.M."/>
            <person name="Jackson L."/>
            <person name="Kovar C."/>
            <person name="Kowis A."/>
            <person name="Lee S."/>
            <person name="Lewis L.R."/>
            <person name="Margolis J."/>
            <person name="Morgan M."/>
            <person name="Nazareth L.V."/>
            <person name="Nguyen N."/>
            <person name="Okwuonu G."/>
            <person name="Parker D."/>
            <person name="Richards S."/>
            <person name="Ruiz S.J."/>
            <person name="Santibanez J."/>
            <person name="Savard J."/>
            <person name="Scherer S.E."/>
            <person name="Schneider B."/>
            <person name="Sodergren E."/>
            <person name="Tautz D."/>
            <person name="Vattahil S."/>
            <person name="Villasana D."/>
            <person name="White C.S."/>
            <person name="Wright R."/>
            <person name="Park Y."/>
            <person name="Beeman R.W."/>
            <person name="Lord J."/>
            <person name="Oppert B."/>
            <person name="Lorenzen M."/>
            <person name="Brown S."/>
            <person name="Wang L."/>
            <person name="Savard J."/>
            <person name="Tautz D."/>
            <person name="Richards S."/>
            <person name="Weinstock G."/>
            <person name="Gibbs R.A."/>
            <person name="Liu Y."/>
            <person name="Worley K."/>
            <person name="Weinstock G."/>
            <person name="Elsik C.G."/>
            <person name="Reese J.T."/>
            <person name="Elhaik E."/>
            <person name="Landan G."/>
            <person name="Graur D."/>
            <person name="Arensburger P."/>
            <person name="Atkinson P."/>
            <person name="Beeman R.W."/>
            <person name="Beidler J."/>
            <person name="Brown S.J."/>
            <person name="Demuth J.P."/>
            <person name="Drury D.W."/>
            <person name="Du Y.Z."/>
            <person name="Fujiwara H."/>
            <person name="Lorenzen M."/>
            <person name="Maselli V."/>
            <person name="Osanai M."/>
            <person name="Park Y."/>
            <person name="Robertson H.M."/>
            <person name="Tu Z."/>
            <person name="Wang J.J."/>
            <person name="Wang S."/>
            <person name="Richards S."/>
            <person name="Song H."/>
            <person name="Zhang L."/>
            <person name="Sodergren E."/>
            <person name="Werner D."/>
            <person name="Stanke M."/>
            <person name="Morgenstern B."/>
            <person name="Solovyev V."/>
            <person name="Kosarev P."/>
            <person name="Brown G."/>
            <person name="Chen H.C."/>
            <person name="Ermolaeva O."/>
            <person name="Hlavina W."/>
            <person name="Kapustin Y."/>
            <person name="Kiryutin B."/>
            <person name="Kitts P."/>
            <person name="Maglott D."/>
            <person name="Pruitt K."/>
            <person name="Sapojnikov V."/>
            <person name="Souvorov A."/>
            <person name="Mackey A.J."/>
            <person name="Waterhouse R.M."/>
            <person name="Wyder S."/>
            <person name="Zdobnov E.M."/>
            <person name="Zdobnov E.M."/>
            <person name="Wyder S."/>
            <person name="Kriventseva E.V."/>
            <person name="Kadowaki T."/>
            <person name="Bork P."/>
            <person name="Aranda M."/>
            <person name="Bao R."/>
            <person name="Beermann A."/>
            <person name="Berns N."/>
            <person name="Bolognesi R."/>
            <person name="Bonneton F."/>
            <person name="Bopp D."/>
            <person name="Brown S.J."/>
            <person name="Bucher G."/>
            <person name="Butts T."/>
            <person name="Chaumot A."/>
            <person name="Denell R.E."/>
            <person name="Ferrier D.E."/>
            <person name="Friedrich M."/>
            <person name="Gordon C.M."/>
            <person name="Jindra M."/>
            <person name="Klingler M."/>
            <person name="Lan Q."/>
            <person name="Lattorff H.M."/>
            <person name="Laudet V."/>
            <person name="von Levetsow C."/>
            <person name="Liu Z."/>
            <person name="Lutz R."/>
            <person name="Lynch J.A."/>
            <person name="da Fonseca R.N."/>
            <person name="Posnien N."/>
            <person name="Reuter R."/>
            <person name="Roth S."/>
            <person name="Savard J."/>
            <person name="Schinko J.B."/>
            <person name="Schmitt C."/>
            <person name="Schoppmeier M."/>
            <person name="Schroder R."/>
            <person name="Shippy T.D."/>
            <person name="Simonnet F."/>
            <person name="Marques-Souza H."/>
            <person name="Tautz D."/>
            <person name="Tomoyasu Y."/>
            <person name="Trauner J."/>
            <person name="Van der Zee M."/>
            <person name="Vervoort M."/>
            <person name="Wittkopp N."/>
            <person name="Wimmer E.A."/>
            <person name="Yang X."/>
            <person name="Jones A.K."/>
            <person name="Sattelle D.B."/>
            <person name="Ebert P.R."/>
            <person name="Nelson D."/>
            <person name="Scott J.G."/>
            <person name="Beeman R.W."/>
            <person name="Muthukrishnan S."/>
            <person name="Kramer K.J."/>
            <person name="Arakane Y."/>
            <person name="Beeman R.W."/>
            <person name="Zhu Q."/>
            <person name="Hogenkamp D."/>
            <person name="Dixit R."/>
            <person name="Oppert B."/>
            <person name="Jiang H."/>
            <person name="Zou Z."/>
            <person name="Marshall J."/>
            <person name="Elpidina E."/>
            <person name="Vinokurov K."/>
            <person name="Oppert C."/>
            <person name="Zou Z."/>
            <person name="Evans J."/>
            <person name="Lu Z."/>
            <person name="Zhao P."/>
            <person name="Sumathipala N."/>
            <person name="Altincicek B."/>
            <person name="Vilcinskas A."/>
            <person name="Williams M."/>
            <person name="Hultmark D."/>
            <person name="Hetru C."/>
            <person name="Jiang H."/>
            <person name="Grimmelikhuijzen C.J."/>
            <person name="Hauser F."/>
            <person name="Cazzamali G."/>
            <person name="Williamson M."/>
            <person name="Park Y."/>
            <person name="Li B."/>
            <person name="Tanaka Y."/>
            <person name="Predel R."/>
            <person name="Neupert S."/>
            <person name="Schachtner J."/>
            <person name="Verleyen P."/>
            <person name="Raible F."/>
            <person name="Bork P."/>
            <person name="Friedrich M."/>
            <person name="Walden K.K."/>
            <person name="Robertson H.M."/>
            <person name="Angeli S."/>
            <person name="Foret S."/>
            <person name="Bucher G."/>
            <person name="Schuetz S."/>
            <person name="Maleszka R."/>
            <person name="Wimmer E.A."/>
            <person name="Beeman R.W."/>
            <person name="Lorenzen M."/>
            <person name="Tomoyasu Y."/>
            <person name="Miller S.C."/>
            <person name="Grossmann D."/>
            <person name="Bucher G."/>
        </authorList>
    </citation>
    <scope>NUCLEOTIDE SEQUENCE [LARGE SCALE GENOMIC DNA]</scope>
    <source>
        <strain evidence="2 3">Georgia GA2</strain>
    </source>
</reference>
<gene>
    <name evidence="2" type="primary">GLEAN_04506</name>
    <name evidence="2" type="ORF">TcasGA2_TC004506</name>
</gene>
<reference evidence="2 3" key="2">
    <citation type="journal article" date="2010" name="Nucleic Acids Res.">
        <title>BeetleBase in 2010: revisions to provide comprehensive genomic information for Tribolium castaneum.</title>
        <authorList>
            <person name="Kim H.S."/>
            <person name="Murphy T."/>
            <person name="Xia J."/>
            <person name="Caragea D."/>
            <person name="Park Y."/>
            <person name="Beeman R.W."/>
            <person name="Lorenzen M.D."/>
            <person name="Butcher S."/>
            <person name="Manak J.R."/>
            <person name="Brown S.J."/>
        </authorList>
    </citation>
    <scope>GENOME REANNOTATION</scope>
    <source>
        <strain evidence="2 3">Georgia GA2</strain>
    </source>
</reference>
<dbReference type="OMA" id="MPMSHKI"/>
<evidence type="ECO:0000313" key="2">
    <source>
        <dbReference type="EMBL" id="EEZ98891.1"/>
    </source>
</evidence>
<evidence type="ECO:0000313" key="3">
    <source>
        <dbReference type="Proteomes" id="UP000007266"/>
    </source>
</evidence>
<feature type="region of interest" description="Disordered" evidence="1">
    <location>
        <begin position="32"/>
        <end position="81"/>
    </location>
</feature>
<name>D6WCD6_TRICA</name>
<proteinExistence type="predicted"/>
<organism evidence="2 3">
    <name type="scientific">Tribolium castaneum</name>
    <name type="common">Red flour beetle</name>
    <dbReference type="NCBI Taxonomy" id="7070"/>
    <lineage>
        <taxon>Eukaryota</taxon>
        <taxon>Metazoa</taxon>
        <taxon>Ecdysozoa</taxon>
        <taxon>Arthropoda</taxon>
        <taxon>Hexapoda</taxon>
        <taxon>Insecta</taxon>
        <taxon>Pterygota</taxon>
        <taxon>Neoptera</taxon>
        <taxon>Endopterygota</taxon>
        <taxon>Coleoptera</taxon>
        <taxon>Polyphaga</taxon>
        <taxon>Cucujiformia</taxon>
        <taxon>Tenebrionidae</taxon>
        <taxon>Tenebrionidae incertae sedis</taxon>
        <taxon>Tribolium</taxon>
    </lineage>
</organism>
<dbReference type="PhylomeDB" id="D6WCD6"/>